<dbReference type="EMBL" id="JAUZQC010000008">
    <property type="protein sequence ID" value="KAK5867519.1"/>
    <property type="molecule type" value="Genomic_DNA"/>
</dbReference>
<proteinExistence type="inferred from homology"/>
<keyword evidence="1 5" id="KW-0808">Transferase</keyword>
<dbReference type="GO" id="GO:0005524">
    <property type="term" value="F:ATP binding"/>
    <property type="evidence" value="ECO:0007669"/>
    <property type="project" value="UniProtKB-UniRule"/>
</dbReference>
<reference evidence="8 9" key="2">
    <citation type="journal article" date="2023" name="Mol. Biol. Evol.">
        <title>Genomics of Secondarily Temperate Adaptation in the Only Non-Antarctic Icefish.</title>
        <authorList>
            <person name="Rivera-Colon A.G."/>
            <person name="Rayamajhi N."/>
            <person name="Minhas B.F."/>
            <person name="Madrigal G."/>
            <person name="Bilyk K.T."/>
            <person name="Yoon V."/>
            <person name="Hune M."/>
            <person name="Gregory S."/>
            <person name="Cheng C.H.C."/>
            <person name="Catchen J.M."/>
        </authorList>
    </citation>
    <scope>NUCLEOTIDE SEQUENCE [LARGE SCALE GENOMIC DNA]</scope>
    <source>
        <strain evidence="8">JMC-PN-2008</strain>
    </source>
</reference>
<gene>
    <name evidence="8" type="ORF">PBY51_011998</name>
</gene>
<dbReference type="InterPro" id="IPR011029">
    <property type="entry name" value="DEATH-like_dom_sf"/>
</dbReference>
<keyword evidence="3 4" id="KW-0067">ATP-binding</keyword>
<dbReference type="PROSITE" id="PS50011">
    <property type="entry name" value="PROTEIN_KINASE_DOM"/>
    <property type="match status" value="1"/>
</dbReference>
<feature type="domain" description="Protein kinase" evidence="6">
    <location>
        <begin position="14"/>
        <end position="284"/>
    </location>
</feature>
<evidence type="ECO:0000256" key="2">
    <source>
        <dbReference type="ARBA" id="ARBA00022741"/>
    </source>
</evidence>
<keyword evidence="2 4" id="KW-0547">Nucleotide-binding</keyword>
<dbReference type="Pfam" id="PF00619">
    <property type="entry name" value="CARD"/>
    <property type="match status" value="1"/>
</dbReference>
<evidence type="ECO:0000256" key="3">
    <source>
        <dbReference type="ARBA" id="ARBA00022840"/>
    </source>
</evidence>
<dbReference type="GO" id="GO:0043123">
    <property type="term" value="P:positive regulation of canonical NF-kappaB signal transduction"/>
    <property type="evidence" value="ECO:0007669"/>
    <property type="project" value="UniProtKB-ARBA"/>
</dbReference>
<reference evidence="8 9" key="1">
    <citation type="journal article" date="2023" name="Genes (Basel)">
        <title>Chromosome-Level Genome Assembly and Circadian Gene Repertoire of the Patagonia Blennie Eleginops maclovinus-The Closest Ancestral Proxy of Antarctic Cryonotothenioids.</title>
        <authorList>
            <person name="Cheng C.C."/>
            <person name="Rivera-Colon A.G."/>
            <person name="Minhas B.F."/>
            <person name="Wilson L."/>
            <person name="Rayamajhi N."/>
            <person name="Vargas-Chacoff L."/>
            <person name="Catchen J.M."/>
        </authorList>
    </citation>
    <scope>NUCLEOTIDE SEQUENCE [LARGE SCALE GENOMIC DNA]</scope>
    <source>
        <strain evidence="8">JMC-PN-2008</strain>
    </source>
</reference>
<dbReference type="SUPFAM" id="SSF47986">
    <property type="entry name" value="DEATH domain"/>
    <property type="match status" value="1"/>
</dbReference>
<feature type="domain" description="CARD" evidence="7">
    <location>
        <begin position="354"/>
        <end position="444"/>
    </location>
</feature>
<dbReference type="Pfam" id="PF07714">
    <property type="entry name" value="PK_Tyr_Ser-Thr"/>
    <property type="match status" value="1"/>
</dbReference>
<dbReference type="PANTHER" id="PTHR44329:SF297">
    <property type="entry name" value="RECEPTOR-INTERACTING SERINE_THREONINE-PROTEIN KINASE 3"/>
    <property type="match status" value="1"/>
</dbReference>
<sequence>MALHSCRTVGDECLEKWELVGSGGFGRVFKARHKDLRIDVAIKILHDGVSAMILRDEAKFMDLASCEFVVRLIGSYHGCQPGKRPCTQQGIVMEFMEGGSVQSLQKDLGGPPPWPLVLRLAHQVAQGMNFIHREKLMHQDLKPSNVLLNYHLNAKIADFGLTRVSASASKSNMETPGQIGGSYKYMPPEAFKSASYEPVRSFDVYSYGILLWSIVTGKEPYQTANYERVAWKIPAGDRPLCEKFEQKGEAGLDELVSLMNRCWDGSPDKRPTFLQCLDVTEKLLSMHRIRIHDAVGQVLKRRMSPTSGTSNTNRAFNVPLQTAEQFENDTLDHCRITEARKSFTQVCDSTKTMSIKDKAKFVDDNRAKLIQDVSEVMAITDELGDMVHRETLSEIGRKDTISQQKMRVLFGRTLRSGGKKVKAAFYDALKAHHPDLVESLGGYL</sequence>
<dbReference type="GO" id="GO:0031349">
    <property type="term" value="P:positive regulation of defense response"/>
    <property type="evidence" value="ECO:0007669"/>
    <property type="project" value="UniProtKB-ARBA"/>
</dbReference>
<protein>
    <recommendedName>
        <fullName evidence="10">Receptor-interacting serine/threonine-protein kinase 3-like</fullName>
    </recommendedName>
</protein>
<evidence type="ECO:0000256" key="5">
    <source>
        <dbReference type="RuleBase" id="RU000304"/>
    </source>
</evidence>
<dbReference type="Gene3D" id="1.10.533.10">
    <property type="entry name" value="Death Domain, Fas"/>
    <property type="match status" value="1"/>
</dbReference>
<dbReference type="GO" id="GO:0009893">
    <property type="term" value="P:positive regulation of metabolic process"/>
    <property type="evidence" value="ECO:0007669"/>
    <property type="project" value="UniProtKB-ARBA"/>
</dbReference>
<evidence type="ECO:0000259" key="6">
    <source>
        <dbReference type="PROSITE" id="PS50011"/>
    </source>
</evidence>
<dbReference type="PROSITE" id="PS00107">
    <property type="entry name" value="PROTEIN_KINASE_ATP"/>
    <property type="match status" value="1"/>
</dbReference>
<dbReference type="AlphaFoldDB" id="A0AAN7XV30"/>
<dbReference type="InterPro" id="IPR011009">
    <property type="entry name" value="Kinase-like_dom_sf"/>
</dbReference>
<comment type="similarity">
    <text evidence="5">Belongs to the protein kinase superfamily.</text>
</comment>
<dbReference type="Proteomes" id="UP001346869">
    <property type="component" value="Unassembled WGS sequence"/>
</dbReference>
<keyword evidence="1 5" id="KW-0723">Serine/threonine-protein kinase</keyword>
<dbReference type="PANTHER" id="PTHR44329">
    <property type="entry name" value="SERINE/THREONINE-PROTEIN KINASE TNNI3K-RELATED"/>
    <property type="match status" value="1"/>
</dbReference>
<name>A0AAN7XV30_ELEMC</name>
<dbReference type="InterPro" id="IPR001245">
    <property type="entry name" value="Ser-Thr/Tyr_kinase_cat_dom"/>
</dbReference>
<keyword evidence="1 5" id="KW-0418">Kinase</keyword>
<evidence type="ECO:0008006" key="10">
    <source>
        <dbReference type="Google" id="ProtNLM"/>
    </source>
</evidence>
<organism evidence="8 9">
    <name type="scientific">Eleginops maclovinus</name>
    <name type="common">Patagonian blennie</name>
    <name type="synonym">Eleginus maclovinus</name>
    <dbReference type="NCBI Taxonomy" id="56733"/>
    <lineage>
        <taxon>Eukaryota</taxon>
        <taxon>Metazoa</taxon>
        <taxon>Chordata</taxon>
        <taxon>Craniata</taxon>
        <taxon>Vertebrata</taxon>
        <taxon>Euteleostomi</taxon>
        <taxon>Actinopterygii</taxon>
        <taxon>Neopterygii</taxon>
        <taxon>Teleostei</taxon>
        <taxon>Neoteleostei</taxon>
        <taxon>Acanthomorphata</taxon>
        <taxon>Eupercaria</taxon>
        <taxon>Perciformes</taxon>
        <taxon>Notothenioidei</taxon>
        <taxon>Eleginopidae</taxon>
        <taxon>Eleginops</taxon>
    </lineage>
</organism>
<dbReference type="PROSITE" id="PS50209">
    <property type="entry name" value="CARD"/>
    <property type="match status" value="1"/>
</dbReference>
<accession>A0AAN7XV30</accession>
<feature type="binding site" evidence="4">
    <location>
        <position position="43"/>
    </location>
    <ligand>
        <name>ATP</name>
        <dbReference type="ChEBI" id="CHEBI:30616"/>
    </ligand>
</feature>
<dbReference type="PROSITE" id="PS00108">
    <property type="entry name" value="PROTEIN_KINASE_ST"/>
    <property type="match status" value="1"/>
</dbReference>
<dbReference type="Gene3D" id="1.10.510.10">
    <property type="entry name" value="Transferase(Phosphotransferase) domain 1"/>
    <property type="match status" value="1"/>
</dbReference>
<dbReference type="GO" id="GO:0042981">
    <property type="term" value="P:regulation of apoptotic process"/>
    <property type="evidence" value="ECO:0007669"/>
    <property type="project" value="InterPro"/>
</dbReference>
<comment type="caution">
    <text evidence="8">The sequence shown here is derived from an EMBL/GenBank/DDBJ whole genome shotgun (WGS) entry which is preliminary data.</text>
</comment>
<dbReference type="InterPro" id="IPR008271">
    <property type="entry name" value="Ser/Thr_kinase_AS"/>
</dbReference>
<dbReference type="SUPFAM" id="SSF56112">
    <property type="entry name" value="Protein kinase-like (PK-like)"/>
    <property type="match status" value="1"/>
</dbReference>
<dbReference type="GO" id="GO:0004706">
    <property type="term" value="F:JUN kinase kinase kinase activity"/>
    <property type="evidence" value="ECO:0007669"/>
    <property type="project" value="TreeGrafter"/>
</dbReference>
<dbReference type="InterPro" id="IPR051681">
    <property type="entry name" value="Ser/Thr_Kinases-Pseudokinases"/>
</dbReference>
<evidence type="ECO:0000256" key="1">
    <source>
        <dbReference type="ARBA" id="ARBA00022527"/>
    </source>
</evidence>
<keyword evidence="9" id="KW-1185">Reference proteome</keyword>
<dbReference type="InterPro" id="IPR001315">
    <property type="entry name" value="CARD"/>
</dbReference>
<dbReference type="InterPro" id="IPR017441">
    <property type="entry name" value="Protein_kinase_ATP_BS"/>
</dbReference>
<evidence type="ECO:0000259" key="7">
    <source>
        <dbReference type="PROSITE" id="PS50209"/>
    </source>
</evidence>
<dbReference type="InterPro" id="IPR000719">
    <property type="entry name" value="Prot_kinase_dom"/>
</dbReference>
<evidence type="ECO:0000256" key="4">
    <source>
        <dbReference type="PROSITE-ProRule" id="PRU10141"/>
    </source>
</evidence>
<dbReference type="SMART" id="SM00220">
    <property type="entry name" value="S_TKc"/>
    <property type="match status" value="1"/>
</dbReference>
<evidence type="ECO:0000313" key="8">
    <source>
        <dbReference type="EMBL" id="KAK5867519.1"/>
    </source>
</evidence>
<evidence type="ECO:0000313" key="9">
    <source>
        <dbReference type="Proteomes" id="UP001346869"/>
    </source>
</evidence>